<dbReference type="EMBL" id="AP023361">
    <property type="protein sequence ID" value="BCJ90009.1"/>
    <property type="molecule type" value="Genomic_DNA"/>
</dbReference>
<evidence type="ECO:0000256" key="1">
    <source>
        <dbReference type="SAM" id="MobiDB-lite"/>
    </source>
</evidence>
<protein>
    <submittedName>
        <fullName evidence="2">Uncharacterized protein</fullName>
    </submittedName>
</protein>
<accession>A0A6S6QM58</accession>
<reference evidence="2 3" key="1">
    <citation type="submission" date="2020-08" db="EMBL/GenBank/DDBJ databases">
        <title>Genome sequence of Rhizobiales bacterium strain IZ6.</title>
        <authorList>
            <person name="Nakai R."/>
            <person name="Naganuma T."/>
        </authorList>
    </citation>
    <scope>NUCLEOTIDE SEQUENCE [LARGE SCALE GENOMIC DNA]</scope>
    <source>
        <strain evidence="2 3">IZ6</strain>
    </source>
</reference>
<dbReference type="RefSeq" id="WP_222876671.1">
    <property type="nucleotide sequence ID" value="NZ_AP023361.1"/>
</dbReference>
<sequence>MRKSAEKPARAAAKAAARSPKKTAALPKKATRRTPAAFADLLGQFDIITDRLTGSLEAQRSGLDRRQKEIERAAGEQRTMLLAVAKENAELRDHADDVERLAETMIAAAKAACAATLQRDFSAATLDPLGDTTHAADLALAEFRKTRAAIYAPPPTVATVSAAAPAAGAEAPTQIEAPAALPSAEPLEDDIARELAEIGRQSEVITDNPPANDRVPPTRLWQPPERRAEPAIQPDTARNSVTAIAKRKGIFARLNGWINAELGDLRTIGQHLRGESEFAWEGKNGTLLETRDGYLASIVFHIEQNVWEAELWVRVSESTADGKGKISVERVGGRSLRTLEAAQKSVEQAIFRHRAAVARAERFSAGLNILPDMADARP</sequence>
<organism evidence="2 3">
    <name type="scientific">Terrihabitans soli</name>
    <dbReference type="NCBI Taxonomy" id="708113"/>
    <lineage>
        <taxon>Bacteria</taxon>
        <taxon>Pseudomonadati</taxon>
        <taxon>Pseudomonadota</taxon>
        <taxon>Alphaproteobacteria</taxon>
        <taxon>Hyphomicrobiales</taxon>
        <taxon>Terrihabitans</taxon>
    </lineage>
</organism>
<dbReference type="Proteomes" id="UP000515317">
    <property type="component" value="Chromosome"/>
</dbReference>
<name>A0A6S6QM58_9HYPH</name>
<evidence type="ECO:0000313" key="3">
    <source>
        <dbReference type="Proteomes" id="UP000515317"/>
    </source>
</evidence>
<evidence type="ECO:0000313" key="2">
    <source>
        <dbReference type="EMBL" id="BCJ90009.1"/>
    </source>
</evidence>
<proteinExistence type="predicted"/>
<dbReference type="AlphaFoldDB" id="A0A6S6QM58"/>
<feature type="region of interest" description="Disordered" evidence="1">
    <location>
        <begin position="199"/>
        <end position="239"/>
    </location>
</feature>
<feature type="compositionally biased region" description="Low complexity" evidence="1">
    <location>
        <begin position="10"/>
        <end position="28"/>
    </location>
</feature>
<dbReference type="KEGG" id="tso:IZ6_07440"/>
<keyword evidence="3" id="KW-1185">Reference proteome</keyword>
<feature type="region of interest" description="Disordered" evidence="1">
    <location>
        <begin position="1"/>
        <end position="31"/>
    </location>
</feature>
<gene>
    <name evidence="2" type="ORF">IZ6_07440</name>
</gene>